<evidence type="ECO:0000256" key="3">
    <source>
        <dbReference type="ARBA" id="ARBA00024667"/>
    </source>
</evidence>
<dbReference type="InterPro" id="IPR016661">
    <property type="entry name" value="PFDN4"/>
</dbReference>
<keyword evidence="2 4" id="KW-0143">Chaperone</keyword>
<evidence type="ECO:0000313" key="7">
    <source>
        <dbReference type="Proteomes" id="UP000812966"/>
    </source>
</evidence>
<evidence type="ECO:0000256" key="2">
    <source>
        <dbReference type="ARBA" id="ARBA00023186"/>
    </source>
</evidence>
<gene>
    <name evidence="6" type="ORF">FFLO_02918</name>
</gene>
<dbReference type="PIRSF" id="PIRSF016477">
    <property type="entry name" value="Prefoldin_subunit_4"/>
    <property type="match status" value="1"/>
</dbReference>
<keyword evidence="7" id="KW-1185">Reference proteome</keyword>
<accession>A0A8K0NQS7</accession>
<dbReference type="EMBL" id="JABELV010000050">
    <property type="protein sequence ID" value="KAG7553633.1"/>
    <property type="molecule type" value="Genomic_DNA"/>
</dbReference>
<dbReference type="GO" id="GO:0006457">
    <property type="term" value="P:protein folding"/>
    <property type="evidence" value="ECO:0007669"/>
    <property type="project" value="UniProtKB-UniRule"/>
</dbReference>
<dbReference type="Proteomes" id="UP000812966">
    <property type="component" value="Unassembled WGS sequence"/>
</dbReference>
<comment type="subunit">
    <text evidence="4">Heterohexamer of two PFD-alpha type and four PFD-beta type subunits.</text>
</comment>
<comment type="similarity">
    <text evidence="1 4">Belongs to the prefoldin subunit beta family.</text>
</comment>
<feature type="coiled-coil region" evidence="5">
    <location>
        <begin position="23"/>
        <end position="100"/>
    </location>
</feature>
<dbReference type="GO" id="GO:0051082">
    <property type="term" value="F:unfolded protein binding"/>
    <property type="evidence" value="ECO:0007669"/>
    <property type="project" value="InterPro"/>
</dbReference>
<dbReference type="FunFam" id="1.10.287.370:FF:000005">
    <property type="entry name" value="Prefoldin subunit 4"/>
    <property type="match status" value="1"/>
</dbReference>
<dbReference type="PANTHER" id="PTHR21100">
    <property type="entry name" value="PREFOLDIN SUBUNIT 4"/>
    <property type="match status" value="1"/>
</dbReference>
<dbReference type="AlphaFoldDB" id="A0A8K0NQS7"/>
<dbReference type="Pfam" id="PF01920">
    <property type="entry name" value="Prefoldin_2"/>
    <property type="match status" value="1"/>
</dbReference>
<comment type="function">
    <text evidence="3 4">Binds specifically to cytosolic chaperonin (c-CPN) and transfers target proteins to it. Binds to nascent polypeptide chain and promotes folding in an environment in which there are many competing pathways for nonnative proteins.</text>
</comment>
<evidence type="ECO:0000256" key="5">
    <source>
        <dbReference type="SAM" id="Coils"/>
    </source>
</evidence>
<name>A0A8K0NQS7_9TREE</name>
<dbReference type="SUPFAM" id="SSF46579">
    <property type="entry name" value="Prefoldin"/>
    <property type="match status" value="1"/>
</dbReference>
<keyword evidence="5" id="KW-0175">Coiled coil</keyword>
<dbReference type="InterPro" id="IPR002777">
    <property type="entry name" value="PFD_beta-like"/>
</dbReference>
<dbReference type="InterPro" id="IPR009053">
    <property type="entry name" value="Prefoldin"/>
</dbReference>
<dbReference type="GO" id="GO:0016272">
    <property type="term" value="C:prefoldin complex"/>
    <property type="evidence" value="ECO:0007669"/>
    <property type="project" value="UniProtKB-UniRule"/>
</dbReference>
<proteinExistence type="inferred from homology"/>
<dbReference type="PANTHER" id="PTHR21100:SF9">
    <property type="entry name" value="PREFOLDIN SUBUNIT 4"/>
    <property type="match status" value="1"/>
</dbReference>
<sequence>MRQEDESEGIEVAWEDQQRISAFSKYNTRLSSIQDELKKLQEEKELYDDLEMELELADEKEPVPYQLASTFFHLTPPQALRQLSLERRTLQKDIRRLEKRRDECVDGMKGLKIELYAKFGNQINLETDPKDD</sequence>
<protein>
    <recommendedName>
        <fullName evidence="4">Prefoldin subunit 4</fullName>
    </recommendedName>
</protein>
<comment type="caution">
    <text evidence="6">The sequence shown here is derived from an EMBL/GenBank/DDBJ whole genome shotgun (WGS) entry which is preliminary data.</text>
</comment>
<reference evidence="6" key="1">
    <citation type="submission" date="2020-04" db="EMBL/GenBank/DDBJ databases">
        <title>Analysis of mating type loci in Filobasidium floriforme.</title>
        <authorList>
            <person name="Nowrousian M."/>
        </authorList>
    </citation>
    <scope>NUCLEOTIDE SEQUENCE</scope>
    <source>
        <strain evidence="6">CBS 6242</strain>
    </source>
</reference>
<evidence type="ECO:0000313" key="6">
    <source>
        <dbReference type="EMBL" id="KAG7553633.1"/>
    </source>
</evidence>
<organism evidence="6 7">
    <name type="scientific">Filobasidium floriforme</name>
    <dbReference type="NCBI Taxonomy" id="5210"/>
    <lineage>
        <taxon>Eukaryota</taxon>
        <taxon>Fungi</taxon>
        <taxon>Dikarya</taxon>
        <taxon>Basidiomycota</taxon>
        <taxon>Agaricomycotina</taxon>
        <taxon>Tremellomycetes</taxon>
        <taxon>Filobasidiales</taxon>
        <taxon>Filobasidiaceae</taxon>
        <taxon>Filobasidium</taxon>
    </lineage>
</organism>
<dbReference type="GO" id="GO:0005737">
    <property type="term" value="C:cytoplasm"/>
    <property type="evidence" value="ECO:0007669"/>
    <property type="project" value="UniProtKB-ARBA"/>
</dbReference>
<dbReference type="CDD" id="cd23165">
    <property type="entry name" value="Prefoldin_4"/>
    <property type="match status" value="1"/>
</dbReference>
<evidence type="ECO:0000256" key="1">
    <source>
        <dbReference type="ARBA" id="ARBA00008045"/>
    </source>
</evidence>
<dbReference type="Gene3D" id="1.10.287.370">
    <property type="match status" value="1"/>
</dbReference>
<evidence type="ECO:0000256" key="4">
    <source>
        <dbReference type="PIRNR" id="PIRNR016477"/>
    </source>
</evidence>